<protein>
    <submittedName>
        <fullName evidence="8">DEKNAAC104263</fullName>
    </submittedName>
</protein>
<dbReference type="SUPFAM" id="SSF56112">
    <property type="entry name" value="Protein kinase-like (PK-like)"/>
    <property type="match status" value="1"/>
</dbReference>
<dbReference type="InterPro" id="IPR000719">
    <property type="entry name" value="Prot_kinase_dom"/>
</dbReference>
<keyword evidence="3" id="KW-0418">Kinase</keyword>
<dbReference type="InParanoid" id="A0A448YPV4"/>
<dbReference type="AlphaFoldDB" id="A0A448YPV4"/>
<accession>A0A448YPV4</accession>
<dbReference type="SUPFAM" id="SSF48371">
    <property type="entry name" value="ARM repeat"/>
    <property type="match status" value="1"/>
</dbReference>
<dbReference type="Pfam" id="PF00069">
    <property type="entry name" value="Pkinase"/>
    <property type="match status" value="1"/>
</dbReference>
<dbReference type="STRING" id="13370.A0A448YPV4"/>
<organism evidence="8 9">
    <name type="scientific">Brettanomyces naardenensis</name>
    <name type="common">Yeast</name>
    <dbReference type="NCBI Taxonomy" id="13370"/>
    <lineage>
        <taxon>Eukaryota</taxon>
        <taxon>Fungi</taxon>
        <taxon>Dikarya</taxon>
        <taxon>Ascomycota</taxon>
        <taxon>Saccharomycotina</taxon>
        <taxon>Pichiomycetes</taxon>
        <taxon>Pichiales</taxon>
        <taxon>Pichiaceae</taxon>
        <taxon>Brettanomyces</taxon>
    </lineage>
</organism>
<evidence type="ECO:0000259" key="7">
    <source>
        <dbReference type="PROSITE" id="PS50011"/>
    </source>
</evidence>
<gene>
    <name evidence="8" type="ORF">BRENAR_LOCUS3693</name>
</gene>
<feature type="compositionally biased region" description="Basic and acidic residues" evidence="6">
    <location>
        <begin position="44"/>
        <end position="55"/>
    </location>
</feature>
<feature type="compositionally biased region" description="Acidic residues" evidence="6">
    <location>
        <begin position="20"/>
        <end position="35"/>
    </location>
</feature>
<dbReference type="PANTHER" id="PTHR48016:SF56">
    <property type="entry name" value="MAPKK KINASE"/>
    <property type="match status" value="1"/>
</dbReference>
<keyword evidence="4 5" id="KW-0067">ATP-binding</keyword>
<keyword evidence="1" id="KW-0808">Transferase</keyword>
<dbReference type="OrthoDB" id="8693905at2759"/>
<dbReference type="GO" id="GO:0005524">
    <property type="term" value="F:ATP binding"/>
    <property type="evidence" value="ECO:0007669"/>
    <property type="project" value="UniProtKB-UniRule"/>
</dbReference>
<proteinExistence type="predicted"/>
<dbReference type="InterPro" id="IPR050538">
    <property type="entry name" value="MAP_kinase_kinase_kinase"/>
</dbReference>
<dbReference type="PROSITE" id="PS00107">
    <property type="entry name" value="PROTEIN_KINASE_ATP"/>
    <property type="match status" value="1"/>
</dbReference>
<feature type="region of interest" description="Disordered" evidence="6">
    <location>
        <begin position="1"/>
        <end position="96"/>
    </location>
</feature>
<dbReference type="GO" id="GO:0000165">
    <property type="term" value="P:MAPK cascade"/>
    <property type="evidence" value="ECO:0007669"/>
    <property type="project" value="UniProtKB-ARBA"/>
</dbReference>
<dbReference type="GO" id="GO:0004672">
    <property type="term" value="F:protein kinase activity"/>
    <property type="evidence" value="ECO:0007669"/>
    <property type="project" value="InterPro"/>
</dbReference>
<evidence type="ECO:0000313" key="8">
    <source>
        <dbReference type="EMBL" id="VEU22962.1"/>
    </source>
</evidence>
<dbReference type="Proteomes" id="UP000290900">
    <property type="component" value="Unassembled WGS sequence"/>
</dbReference>
<evidence type="ECO:0000256" key="1">
    <source>
        <dbReference type="ARBA" id="ARBA00022679"/>
    </source>
</evidence>
<dbReference type="SMART" id="SM00220">
    <property type="entry name" value="S_TKc"/>
    <property type="match status" value="1"/>
</dbReference>
<dbReference type="PROSITE" id="PS00108">
    <property type="entry name" value="PROTEIN_KINASE_ST"/>
    <property type="match status" value="1"/>
</dbReference>
<feature type="domain" description="Protein kinase" evidence="7">
    <location>
        <begin position="123"/>
        <end position="376"/>
    </location>
</feature>
<dbReference type="InterPro" id="IPR017441">
    <property type="entry name" value="Protein_kinase_ATP_BS"/>
</dbReference>
<sequence length="970" mass="110111">MPSTPGKGNAEHLLQIFREPDDERDDDFLEDDELETITHRLRSSKVEDLAKDPKEPSGPLRQWSDELSNRHRSATTAPTTMESGSRKPKNKYPAVNPNSTLRNWTIKVAHRISDLSVPEFEQFEKVALLGKGAFGQVYKVHHEPSGRMFAMKTVRFVSDDEDVDAILKEILIMKNLDHPNIVRLYHYHLDQRELNLILEFCSGGSLRTIIRNRGGLPELQVVQYTRQILEGLCYLHLNGIIHRDIKAANILLNDGTVKLADFGVSLNMNDDDNEQAKREPNGSVYWMAPEVIRLEGASMASDIWSLGATVFELLTGDPPFSRYDPLPACHAIGVGEQIEYPESISTLCRSFLEKSCLVHDPDMRQSAASLRKHPWIFRKESLTGDSHNSRLAQYREDAQDFDDYEDQFETATFDRLKTAKERKVEMYRETSENFAEGFDFVGDEDLTTQSRLSPIEDQVRLARNIQNCTVQELRKLQDFENPLLVKSLVESNFVLHLVFILNGDRENAQKLEMVRIASRLFEKHPASIDEFCYSGCVPLGLALYDEDPKVVYEFIALLASSKTGIQSLVSSGAHVFATSLLNKSGGQRRKFAVHLILEMFRHEKTRKDQLAVAMIANSTPLILSSILAGILSSHDEDALNDAISDINYIYEYSSPAYRKLFLNVRFYRNIFRTFHGLPLASRFKALRMLVNDDDYKSVIGSLDGVSTILRLLIRDLITSNSDSFSSYGIFVRYGIDFIDTACSLKKENEDDLLDFGGMDFFQHLLRNIDKKKGGANASLKDRLAKLLINVSKSSKVRHDPSLSRQLFDTFWLLVDDRSWGTVALTNILQINDGANRRTFARTLANQENLNRLIRGLKHSAHFEEFLGLLEQTIEVELSVRPNSSLVDAIAKSETVMDSLSRRLLSDRYNTKTVLSFIYILYENNRPLSDRLTSLKGSLTSLRDSLRSSSGNKESIELLDEIIHIILSESS</sequence>
<evidence type="ECO:0000256" key="3">
    <source>
        <dbReference type="ARBA" id="ARBA00022777"/>
    </source>
</evidence>
<evidence type="ECO:0000313" key="9">
    <source>
        <dbReference type="Proteomes" id="UP000290900"/>
    </source>
</evidence>
<dbReference type="PANTHER" id="PTHR48016">
    <property type="entry name" value="MAP KINASE KINASE KINASE SSK2-RELATED-RELATED"/>
    <property type="match status" value="1"/>
</dbReference>
<dbReference type="FunFam" id="3.30.200.20:FF:000042">
    <property type="entry name" value="Aurora kinase A"/>
    <property type="match status" value="1"/>
</dbReference>
<evidence type="ECO:0000256" key="5">
    <source>
        <dbReference type="PROSITE-ProRule" id="PRU10141"/>
    </source>
</evidence>
<feature type="binding site" evidence="5">
    <location>
        <position position="152"/>
    </location>
    <ligand>
        <name>ATP</name>
        <dbReference type="ChEBI" id="CHEBI:30616"/>
    </ligand>
</feature>
<dbReference type="PROSITE" id="PS50011">
    <property type="entry name" value="PROTEIN_KINASE_DOM"/>
    <property type="match status" value="1"/>
</dbReference>
<dbReference type="EMBL" id="CAACVR010000034">
    <property type="protein sequence ID" value="VEU22962.1"/>
    <property type="molecule type" value="Genomic_DNA"/>
</dbReference>
<feature type="compositionally biased region" description="Polar residues" evidence="6">
    <location>
        <begin position="74"/>
        <end position="83"/>
    </location>
</feature>
<dbReference type="InterPro" id="IPR011009">
    <property type="entry name" value="Kinase-like_dom_sf"/>
</dbReference>
<dbReference type="Gene3D" id="1.10.510.10">
    <property type="entry name" value="Transferase(Phosphotransferase) domain 1"/>
    <property type="match status" value="1"/>
</dbReference>
<dbReference type="InterPro" id="IPR011989">
    <property type="entry name" value="ARM-like"/>
</dbReference>
<dbReference type="Gene3D" id="1.25.10.10">
    <property type="entry name" value="Leucine-rich Repeat Variant"/>
    <property type="match status" value="1"/>
</dbReference>
<keyword evidence="9" id="KW-1185">Reference proteome</keyword>
<evidence type="ECO:0000256" key="6">
    <source>
        <dbReference type="SAM" id="MobiDB-lite"/>
    </source>
</evidence>
<reference evidence="8 9" key="1">
    <citation type="submission" date="2018-12" db="EMBL/GenBank/DDBJ databases">
        <authorList>
            <person name="Tiukova I."/>
            <person name="Dainat J."/>
        </authorList>
    </citation>
    <scope>NUCLEOTIDE SEQUENCE [LARGE SCALE GENOMIC DNA]</scope>
</reference>
<keyword evidence="2 5" id="KW-0547">Nucleotide-binding</keyword>
<dbReference type="InterPro" id="IPR008271">
    <property type="entry name" value="Ser/Thr_kinase_AS"/>
</dbReference>
<dbReference type="GO" id="GO:0030447">
    <property type="term" value="P:filamentous growth"/>
    <property type="evidence" value="ECO:0007669"/>
    <property type="project" value="UniProtKB-ARBA"/>
</dbReference>
<evidence type="ECO:0000256" key="2">
    <source>
        <dbReference type="ARBA" id="ARBA00022741"/>
    </source>
</evidence>
<dbReference type="InterPro" id="IPR016024">
    <property type="entry name" value="ARM-type_fold"/>
</dbReference>
<evidence type="ECO:0000256" key="4">
    <source>
        <dbReference type="ARBA" id="ARBA00022840"/>
    </source>
</evidence>
<dbReference type="CDD" id="cd06606">
    <property type="entry name" value="STKc_MAPKKK"/>
    <property type="match status" value="1"/>
</dbReference>
<name>A0A448YPV4_BRENA</name>